<dbReference type="EMBL" id="JABDHM010000006">
    <property type="protein sequence ID" value="KAF5225586.1"/>
    <property type="molecule type" value="Genomic_DNA"/>
</dbReference>
<dbReference type="AlphaFoldDB" id="A0A7J6YGN7"/>
<comment type="caution">
    <text evidence="3">The sequence shown here is derived from an EMBL/GenBank/DDBJ whole genome shotgun (WGS) entry which is preliminary data.</text>
</comment>
<dbReference type="VEuPathDB" id="TriTrypDB:BCY84_14122"/>
<feature type="transmembrane region" description="Helical" evidence="2">
    <location>
        <begin position="31"/>
        <end position="51"/>
    </location>
</feature>
<reference evidence="3 4" key="1">
    <citation type="journal article" date="2019" name="Genome Biol. Evol.">
        <title>Nanopore Sequencing Significantly Improves Genome Assembly of the Protozoan Parasite Trypanosoma cruzi.</title>
        <authorList>
            <person name="Diaz-Viraque F."/>
            <person name="Pita S."/>
            <person name="Greif G."/>
            <person name="de Souza R.C.M."/>
            <person name="Iraola G."/>
            <person name="Robello C."/>
        </authorList>
    </citation>
    <scope>NUCLEOTIDE SEQUENCE [LARGE SCALE GENOMIC DNA]</scope>
    <source>
        <strain evidence="3 4">Berenice</strain>
    </source>
</reference>
<feature type="compositionally biased region" description="Polar residues" evidence="1">
    <location>
        <begin position="613"/>
        <end position="625"/>
    </location>
</feature>
<feature type="compositionally biased region" description="Polar residues" evidence="1">
    <location>
        <begin position="559"/>
        <end position="569"/>
    </location>
</feature>
<sequence length="706" mass="79458">MTCASVDVYWGLSCLFLFCFGAMLNVQDCGVICFSLFFFFFFFLLLARRLLVETQKRGFGFGGGVMLTSSHASEEDHFRQRLDSINKEMQAIIERTAIERDKLYRNSAMGSLAWDMTDATPKEATEPASLFHAPAFNTTATIPAPSRRILDESDVRRIVADEMKAWKAAFEQRMTDSIKGVNTTMSQRLAEMNNSHLELAESLKETTEVSRRGLGEMQNALDRIQRGAKLPIENLSREMEEHVKGITSEQNHLRDAVFALQNEARIEQQRGDRRVDELVRRHHDLVRNSLLELDSHVVGLRDELEQMVRAQARKTSEECDLIHQHVARLRGALEATNDTTTQWVTELRGLMEENISSRSEMRLCRRDINRLEMLLQCVSAGDRDAGAISGARDGLLRGQSDRATGGVEISCEEFLALKERVNFLQQRIEKMDRQMTVMDGALHRLFAAGGGGGPQSRDPVFGFQASHPETIGGRLNYADPLDARYVSMGTNPHPSQSMSPVSMREHQQQQFLMQRNQQYREQQKQMMAAHSPHDATPTMGTNDNSPMGVREPKPRLLAQSPSSALSRRAQWTNDDPIQQQQPMGAQQFPRYSHALSSPGVVRRAMENIEDPPAQSSDRLPVTQQAKRPDAPDSSKVTEIYGEQGISMHFTRGSGDFSQTPTPSDSYVSDDNEEAKKDEQSMQYVPAPSSDIESEIDNNKMARLALD</sequence>
<protein>
    <submittedName>
        <fullName evidence="3">Uncharacterized protein</fullName>
    </submittedName>
</protein>
<evidence type="ECO:0000256" key="2">
    <source>
        <dbReference type="SAM" id="Phobius"/>
    </source>
</evidence>
<evidence type="ECO:0000313" key="4">
    <source>
        <dbReference type="Proteomes" id="UP000583944"/>
    </source>
</evidence>
<accession>A0A7J6YGN7</accession>
<keyword evidence="2" id="KW-0472">Membrane</keyword>
<proteinExistence type="predicted"/>
<dbReference type="Proteomes" id="UP000583944">
    <property type="component" value="Unassembled WGS sequence"/>
</dbReference>
<evidence type="ECO:0000256" key="1">
    <source>
        <dbReference type="SAM" id="MobiDB-lite"/>
    </source>
</evidence>
<keyword evidence="2" id="KW-1133">Transmembrane helix</keyword>
<dbReference type="VEuPathDB" id="TriTrypDB:ECC02_001350"/>
<feature type="transmembrane region" description="Helical" evidence="2">
    <location>
        <begin position="6"/>
        <end position="24"/>
    </location>
</feature>
<organism evidence="3 4">
    <name type="scientific">Trypanosoma cruzi</name>
    <dbReference type="NCBI Taxonomy" id="5693"/>
    <lineage>
        <taxon>Eukaryota</taxon>
        <taxon>Discoba</taxon>
        <taxon>Euglenozoa</taxon>
        <taxon>Kinetoplastea</taxon>
        <taxon>Metakinetoplastina</taxon>
        <taxon>Trypanosomatida</taxon>
        <taxon>Trypanosomatidae</taxon>
        <taxon>Trypanosoma</taxon>
        <taxon>Schizotrypanum</taxon>
    </lineage>
</organism>
<feature type="region of interest" description="Disordered" evidence="1">
    <location>
        <begin position="516"/>
        <end position="569"/>
    </location>
</feature>
<evidence type="ECO:0000313" key="3">
    <source>
        <dbReference type="EMBL" id="KAF5225586.1"/>
    </source>
</evidence>
<name>A0A7J6YGN7_TRYCR</name>
<gene>
    <name evidence="3" type="ORF">ECC02_001350</name>
</gene>
<feature type="compositionally biased region" description="Low complexity" evidence="1">
    <location>
        <begin position="516"/>
        <end position="527"/>
    </location>
</feature>
<feature type="compositionally biased region" description="Polar residues" evidence="1">
    <location>
        <begin position="655"/>
        <end position="666"/>
    </location>
</feature>
<keyword evidence="2" id="KW-0812">Transmembrane</keyword>
<feature type="region of interest" description="Disordered" evidence="1">
    <location>
        <begin position="609"/>
        <end position="706"/>
    </location>
</feature>